<evidence type="ECO:0000313" key="1">
    <source>
        <dbReference type="EMBL" id="TXC92826.1"/>
    </source>
</evidence>
<gene>
    <name evidence="1" type="ORF">FS935_01105</name>
</gene>
<reference evidence="1 2" key="1">
    <citation type="journal article" date="2005" name="Int. J. Syst. Evol. Microbiol.">
        <title>Bacillus litoralis sp. nov., isolated from a tidal flat of the Yellow Sea in Korea.</title>
        <authorList>
            <person name="Yoon J.H."/>
            <person name="Oh T.K."/>
        </authorList>
    </citation>
    <scope>NUCLEOTIDE SEQUENCE [LARGE SCALE GENOMIC DNA]</scope>
    <source>
        <strain evidence="1 2">SW-211</strain>
    </source>
</reference>
<sequence>MNDNRDLVALREVSREEFLDLAQNGARELFELEKYKVFDALKGEEQNYFVYEMGTHKCFLINQDTCYQLVTSFYCGGNKPSILEGLNNIASSLT</sequence>
<dbReference type="AlphaFoldDB" id="A0A5C6W4G9"/>
<name>A0A5C6W4G9_9BACI</name>
<evidence type="ECO:0000313" key="2">
    <source>
        <dbReference type="Proteomes" id="UP000321363"/>
    </source>
</evidence>
<protein>
    <submittedName>
        <fullName evidence="1">Uncharacterized protein</fullName>
    </submittedName>
</protein>
<comment type="caution">
    <text evidence="1">The sequence shown here is derived from an EMBL/GenBank/DDBJ whole genome shotgun (WGS) entry which is preliminary data.</text>
</comment>
<dbReference type="EMBL" id="VOQF01000001">
    <property type="protein sequence ID" value="TXC92826.1"/>
    <property type="molecule type" value="Genomic_DNA"/>
</dbReference>
<accession>A0A5C6W4G9</accession>
<dbReference type="RefSeq" id="WP_146945687.1">
    <property type="nucleotide sequence ID" value="NZ_VOQF01000001.1"/>
</dbReference>
<dbReference type="Proteomes" id="UP000321363">
    <property type="component" value="Unassembled WGS sequence"/>
</dbReference>
<organism evidence="1 2">
    <name type="scientific">Metabacillus litoralis</name>
    <dbReference type="NCBI Taxonomy" id="152268"/>
    <lineage>
        <taxon>Bacteria</taxon>
        <taxon>Bacillati</taxon>
        <taxon>Bacillota</taxon>
        <taxon>Bacilli</taxon>
        <taxon>Bacillales</taxon>
        <taxon>Bacillaceae</taxon>
        <taxon>Metabacillus</taxon>
    </lineage>
</organism>
<dbReference type="OrthoDB" id="2871842at2"/>
<proteinExistence type="predicted"/>
<keyword evidence="2" id="KW-1185">Reference proteome</keyword>